<gene>
    <name evidence="7" type="ORF">IFM89_028155</name>
</gene>
<dbReference type="Proteomes" id="UP000631114">
    <property type="component" value="Unassembled WGS sequence"/>
</dbReference>
<dbReference type="PANTHER" id="PTHR45657:SF43">
    <property type="entry name" value="PHOSPHATIDYLINOSITOL_PHOSPHATIDYLCHOLINE TRANSFER PROTEIN SFH9"/>
    <property type="match status" value="1"/>
</dbReference>
<keyword evidence="3" id="KW-0333">Golgi apparatus</keyword>
<feature type="compositionally biased region" description="Polar residues" evidence="5">
    <location>
        <begin position="525"/>
        <end position="534"/>
    </location>
</feature>
<dbReference type="PROSITE" id="PS50191">
    <property type="entry name" value="CRAL_TRIO"/>
    <property type="match status" value="1"/>
</dbReference>
<accession>A0A835HX24</accession>
<evidence type="ECO:0000256" key="1">
    <source>
        <dbReference type="ARBA" id="ARBA00004202"/>
    </source>
</evidence>
<dbReference type="InterPro" id="IPR051026">
    <property type="entry name" value="PI/PC_transfer"/>
</dbReference>
<dbReference type="GO" id="GO:0005886">
    <property type="term" value="C:plasma membrane"/>
    <property type="evidence" value="ECO:0007669"/>
    <property type="project" value="UniProtKB-SubCell"/>
</dbReference>
<evidence type="ECO:0000259" key="6">
    <source>
        <dbReference type="PROSITE" id="PS50191"/>
    </source>
</evidence>
<dbReference type="SUPFAM" id="SSF46938">
    <property type="entry name" value="CRAL/TRIO N-terminal domain"/>
    <property type="match status" value="1"/>
</dbReference>
<evidence type="ECO:0000313" key="8">
    <source>
        <dbReference type="Proteomes" id="UP000631114"/>
    </source>
</evidence>
<evidence type="ECO:0000256" key="3">
    <source>
        <dbReference type="ARBA" id="ARBA00023034"/>
    </source>
</evidence>
<dbReference type="EMBL" id="JADFTS010000005">
    <property type="protein sequence ID" value="KAF9606779.1"/>
    <property type="molecule type" value="Genomic_DNA"/>
</dbReference>
<dbReference type="Gene3D" id="3.40.525.10">
    <property type="entry name" value="CRAL-TRIO lipid binding domain"/>
    <property type="match status" value="1"/>
</dbReference>
<name>A0A835HX24_9MAGN</name>
<evidence type="ECO:0000313" key="7">
    <source>
        <dbReference type="EMBL" id="KAF9606779.1"/>
    </source>
</evidence>
<evidence type="ECO:0000256" key="4">
    <source>
        <dbReference type="ARBA" id="ARBA00038020"/>
    </source>
</evidence>
<feature type="region of interest" description="Disordered" evidence="5">
    <location>
        <begin position="509"/>
        <end position="534"/>
    </location>
</feature>
<dbReference type="InterPro" id="IPR036865">
    <property type="entry name" value="CRAL-TRIO_dom_sf"/>
</dbReference>
<comment type="similarity">
    <text evidence="4">Belongs to the SFH family.</text>
</comment>
<proteinExistence type="inferred from homology"/>
<dbReference type="InterPro" id="IPR011074">
    <property type="entry name" value="CRAL/TRIO_N_dom"/>
</dbReference>
<dbReference type="SMART" id="SM00516">
    <property type="entry name" value="SEC14"/>
    <property type="match status" value="1"/>
</dbReference>
<keyword evidence="8" id="KW-1185">Reference proteome</keyword>
<feature type="compositionally biased region" description="Basic and acidic residues" evidence="5">
    <location>
        <begin position="510"/>
        <end position="520"/>
    </location>
</feature>
<dbReference type="CDD" id="cd00170">
    <property type="entry name" value="SEC14"/>
    <property type="match status" value="1"/>
</dbReference>
<dbReference type="Pfam" id="PF00650">
    <property type="entry name" value="CRAL_TRIO"/>
    <property type="match status" value="1"/>
</dbReference>
<dbReference type="Gene3D" id="1.10.8.20">
    <property type="entry name" value="N-terminal domain of phosphatidylinositol transfer protein sec14p"/>
    <property type="match status" value="1"/>
</dbReference>
<dbReference type="AlphaFoldDB" id="A0A835HX24"/>
<organism evidence="7 8">
    <name type="scientific">Coptis chinensis</name>
    <dbReference type="NCBI Taxonomy" id="261450"/>
    <lineage>
        <taxon>Eukaryota</taxon>
        <taxon>Viridiplantae</taxon>
        <taxon>Streptophyta</taxon>
        <taxon>Embryophyta</taxon>
        <taxon>Tracheophyta</taxon>
        <taxon>Spermatophyta</taxon>
        <taxon>Magnoliopsida</taxon>
        <taxon>Ranunculales</taxon>
        <taxon>Ranunculaceae</taxon>
        <taxon>Coptidoideae</taxon>
        <taxon>Coptis</taxon>
    </lineage>
</organism>
<dbReference type="GO" id="GO:0000139">
    <property type="term" value="C:Golgi membrane"/>
    <property type="evidence" value="ECO:0007669"/>
    <property type="project" value="UniProtKB-SubCell"/>
</dbReference>
<evidence type="ECO:0000256" key="2">
    <source>
        <dbReference type="ARBA" id="ARBA00004395"/>
    </source>
</evidence>
<comment type="subcellular location">
    <subcellularLocation>
        <location evidence="1">Cell membrane</location>
        <topology evidence="1">Peripheral membrane protein</topology>
    </subcellularLocation>
    <subcellularLocation>
        <location evidence="2">Golgi apparatus membrane</location>
        <topology evidence="2">Peripheral membrane protein</topology>
    </subcellularLocation>
</comment>
<dbReference type="InterPro" id="IPR036273">
    <property type="entry name" value="CRAL/TRIO_N_dom_sf"/>
</dbReference>
<dbReference type="SMART" id="SM01100">
    <property type="entry name" value="CRAL_TRIO_N"/>
    <property type="match status" value="1"/>
</dbReference>
<dbReference type="PANTHER" id="PTHR45657">
    <property type="entry name" value="CRAL-TRIO DOMAIN-CONTAINING PROTEIN YKL091C-RELATED"/>
    <property type="match status" value="1"/>
</dbReference>
<dbReference type="InterPro" id="IPR001251">
    <property type="entry name" value="CRAL-TRIO_dom"/>
</dbReference>
<reference evidence="7 8" key="1">
    <citation type="submission" date="2020-10" db="EMBL/GenBank/DDBJ databases">
        <title>The Coptis chinensis genome and diversification of protoberbering-type alkaloids.</title>
        <authorList>
            <person name="Wang B."/>
            <person name="Shu S."/>
            <person name="Song C."/>
            <person name="Liu Y."/>
        </authorList>
    </citation>
    <scope>NUCLEOTIDE SEQUENCE [LARGE SCALE GENOMIC DNA]</scope>
    <source>
        <strain evidence="7">HL-2020</strain>
        <tissue evidence="7">Leaf</tissue>
    </source>
</reference>
<comment type="caution">
    <text evidence="7">The sequence shown here is derived from an EMBL/GenBank/DDBJ whole genome shotgun (WGS) entry which is preliminary data.</text>
</comment>
<feature type="domain" description="CRAL-TRIO" evidence="6">
    <location>
        <begin position="104"/>
        <end position="278"/>
    </location>
</feature>
<dbReference type="OrthoDB" id="1434354at2759"/>
<dbReference type="SUPFAM" id="SSF52087">
    <property type="entry name" value="CRAL/TRIO domain"/>
    <property type="match status" value="1"/>
</dbReference>
<protein>
    <recommendedName>
        <fullName evidence="6">CRAL-TRIO domain-containing protein</fullName>
    </recommendedName>
</protein>
<evidence type="ECO:0000256" key="5">
    <source>
        <dbReference type="SAM" id="MobiDB-lite"/>
    </source>
</evidence>
<sequence length="534" mass="60683">MHASMKLSHNLRKRSKRVRDCQSLSFPIEDVRDAKEEEAVDAFRRVLIAQDLLPPQHDSYHTMLRFLKGRKFDIEKAVIMWTDMLQWRKENGVDSIIQDFIFEESEEVQHCYPRGYHGVDKQGRPVYIEKIGAIDVVKLMSVTTIERYLRYHVQGCEKVFIEKFPACSVAAKRHIDSTTTILDVQGVNWMSFGRVARDLVMHMQKIGSDNYPEMLHEMFIVNAGSGFRLLWNTVKGFLDPRTASKIHVLGNKYEAELLEVIDSSQLPDFLGGSCACPNEGGCLMSDKGPWNDPEIVEDGSSEISSPGSGSDFEKFDSSTKIETSAFFQSTAYREMSQERMVDSASLQNLVKPVRVSSNIKEDSTDGSVHTIIQRPSMNVIHYLLQSVVYVLTRLLLILHLVPRGFRRIVPVYHAQEQVANHQNINLADVSSQGQLPSQATDEDFIHPCLERLQKLEALVIELTNKPVVIPPEKDIMLLESMNRIKSIEYDLQKTRKALHATASKQVQLAEGKDLAGKEIEDPLPENSNYSFEEE</sequence>